<keyword evidence="4" id="KW-1185">Reference proteome</keyword>
<evidence type="ECO:0008006" key="5">
    <source>
        <dbReference type="Google" id="ProtNLM"/>
    </source>
</evidence>
<sequence length="207" mass="22427">MDTVSQKLWLYFLLIYIFALSPQANAKDATPPPRNIFRKQHARGSDDLNAESDAAVNSFTAKISREKSESASTNSQADSLKKLEFNSVLDSGSNEIGVLPTKPLTKSQYQFTDLESEKGPNDPKILPSGVKSPSKKNFFQKNKKSLTIGSLAVGAGFYLDEVSGTAMGSTIVSDITGSSTNPATNKPKSEYDLGPLELKALNVKFDK</sequence>
<organism evidence="3 4">
    <name type="scientific">Albugo candida</name>
    <dbReference type="NCBI Taxonomy" id="65357"/>
    <lineage>
        <taxon>Eukaryota</taxon>
        <taxon>Sar</taxon>
        <taxon>Stramenopiles</taxon>
        <taxon>Oomycota</taxon>
        <taxon>Peronosporomycetes</taxon>
        <taxon>Albuginales</taxon>
        <taxon>Albuginaceae</taxon>
        <taxon>Albugo</taxon>
    </lineage>
</organism>
<proteinExistence type="predicted"/>
<dbReference type="EMBL" id="CAIX01000147">
    <property type="protein sequence ID" value="CCI47003.1"/>
    <property type="molecule type" value="Genomic_DNA"/>
</dbReference>
<name>A0A024GJW4_9STRA</name>
<feature type="region of interest" description="Disordered" evidence="1">
    <location>
        <begin position="25"/>
        <end position="50"/>
    </location>
</feature>
<reference evidence="3 4" key="1">
    <citation type="submission" date="2012-05" db="EMBL/GenBank/DDBJ databases">
        <title>Recombination and specialization in a pathogen metapopulation.</title>
        <authorList>
            <person name="Gardiner A."/>
            <person name="Kemen E."/>
            <person name="Schultz-Larsen T."/>
            <person name="MacLean D."/>
            <person name="Van Oosterhout C."/>
            <person name="Jones J.D.G."/>
        </authorList>
    </citation>
    <scope>NUCLEOTIDE SEQUENCE [LARGE SCALE GENOMIC DNA]</scope>
    <source>
        <strain evidence="3 4">Ac Nc2</strain>
    </source>
</reference>
<keyword evidence="2" id="KW-0732">Signal</keyword>
<feature type="region of interest" description="Disordered" evidence="1">
    <location>
        <begin position="114"/>
        <end position="133"/>
    </location>
</feature>
<evidence type="ECO:0000256" key="2">
    <source>
        <dbReference type="SAM" id="SignalP"/>
    </source>
</evidence>
<evidence type="ECO:0000256" key="1">
    <source>
        <dbReference type="SAM" id="MobiDB-lite"/>
    </source>
</evidence>
<feature type="signal peptide" evidence="2">
    <location>
        <begin position="1"/>
        <end position="26"/>
    </location>
</feature>
<evidence type="ECO:0000313" key="3">
    <source>
        <dbReference type="EMBL" id="CCI47003.1"/>
    </source>
</evidence>
<protein>
    <recommendedName>
        <fullName evidence="5">RxLR effector protein</fullName>
    </recommendedName>
</protein>
<dbReference type="InParanoid" id="A0A024GJW4"/>
<comment type="caution">
    <text evidence="3">The sequence shown here is derived from an EMBL/GenBank/DDBJ whole genome shotgun (WGS) entry which is preliminary data.</text>
</comment>
<dbReference type="Proteomes" id="UP000053237">
    <property type="component" value="Unassembled WGS sequence"/>
</dbReference>
<dbReference type="AlphaFoldDB" id="A0A024GJW4"/>
<evidence type="ECO:0000313" key="4">
    <source>
        <dbReference type="Proteomes" id="UP000053237"/>
    </source>
</evidence>
<feature type="chain" id="PRO_5001532520" description="RxLR effector protein" evidence="2">
    <location>
        <begin position="27"/>
        <end position="207"/>
    </location>
</feature>
<accession>A0A024GJW4</accession>
<gene>
    <name evidence="3" type="ORF">BN9_079580</name>
</gene>